<name>A0ACB9PZK4_BAUVA</name>
<gene>
    <name evidence="1" type="ORF">L6164_001990</name>
</gene>
<keyword evidence="2" id="KW-1185">Reference proteome</keyword>
<evidence type="ECO:0000313" key="1">
    <source>
        <dbReference type="EMBL" id="KAI4353011.1"/>
    </source>
</evidence>
<organism evidence="1 2">
    <name type="scientific">Bauhinia variegata</name>
    <name type="common">Purple orchid tree</name>
    <name type="synonym">Phanera variegata</name>
    <dbReference type="NCBI Taxonomy" id="167791"/>
    <lineage>
        <taxon>Eukaryota</taxon>
        <taxon>Viridiplantae</taxon>
        <taxon>Streptophyta</taxon>
        <taxon>Embryophyta</taxon>
        <taxon>Tracheophyta</taxon>
        <taxon>Spermatophyta</taxon>
        <taxon>Magnoliopsida</taxon>
        <taxon>eudicotyledons</taxon>
        <taxon>Gunneridae</taxon>
        <taxon>Pentapetalae</taxon>
        <taxon>rosids</taxon>
        <taxon>fabids</taxon>
        <taxon>Fabales</taxon>
        <taxon>Fabaceae</taxon>
        <taxon>Cercidoideae</taxon>
        <taxon>Cercideae</taxon>
        <taxon>Bauhiniinae</taxon>
        <taxon>Bauhinia</taxon>
    </lineage>
</organism>
<sequence length="244" mass="27567">MKEGKENITKLDSHTNISFIELPHVETPTRDQLMSKSVEKYMNDLVESHKSFVEDAIVKQILPNSPKLLGLVVDLFCTPMIDVANELGLPSYLFFTCNAAVLGFMLYLPHRHDRVGKDFEKSESESIIPRYLNPVPANVLPTFAFNKDGHISRSTMAEEQRLNAFQMVKELGLAFELKLDFRRGSDDIVKGDEIAKAVKCLIEEHSEVRKRVKEMSLKSRKELIAGGSSYASVGQWIESMFASI</sequence>
<reference evidence="1 2" key="1">
    <citation type="journal article" date="2022" name="DNA Res.">
        <title>Chromosomal-level genome assembly of the orchid tree Bauhinia variegata (Leguminosae; Cercidoideae) supports the allotetraploid origin hypothesis of Bauhinia.</title>
        <authorList>
            <person name="Zhong Y."/>
            <person name="Chen Y."/>
            <person name="Zheng D."/>
            <person name="Pang J."/>
            <person name="Liu Y."/>
            <person name="Luo S."/>
            <person name="Meng S."/>
            <person name="Qian L."/>
            <person name="Wei D."/>
            <person name="Dai S."/>
            <person name="Zhou R."/>
        </authorList>
    </citation>
    <scope>NUCLEOTIDE SEQUENCE [LARGE SCALE GENOMIC DNA]</scope>
    <source>
        <strain evidence="1">BV-YZ2020</strain>
    </source>
</reference>
<dbReference type="Proteomes" id="UP000828941">
    <property type="component" value="Chromosome 2"/>
</dbReference>
<protein>
    <submittedName>
        <fullName evidence="1">Uncharacterized protein</fullName>
    </submittedName>
</protein>
<accession>A0ACB9PZK4</accession>
<evidence type="ECO:0000313" key="2">
    <source>
        <dbReference type="Proteomes" id="UP000828941"/>
    </source>
</evidence>
<proteinExistence type="predicted"/>
<dbReference type="EMBL" id="CM039427">
    <property type="protein sequence ID" value="KAI4353011.1"/>
    <property type="molecule type" value="Genomic_DNA"/>
</dbReference>
<comment type="caution">
    <text evidence="1">The sequence shown here is derived from an EMBL/GenBank/DDBJ whole genome shotgun (WGS) entry which is preliminary data.</text>
</comment>